<reference evidence="2 3" key="1">
    <citation type="journal article" date="2019" name="Microorganisms">
        <title>Systematic Affiliation and Genome Analysis of Subtercola vilae DB165(T) with Particular Emphasis on Cold Adaptation of an Isolate from a High-Altitude Cold Volcano Lake.</title>
        <authorList>
            <person name="Villalobos A.S."/>
            <person name="Wiese J."/>
            <person name="Imhoff J.F."/>
            <person name="Dorador C."/>
            <person name="Keller A."/>
            <person name="Hentschel U."/>
        </authorList>
    </citation>
    <scope>NUCLEOTIDE SEQUENCE [LARGE SCALE GENOMIC DNA]</scope>
    <source>
        <strain evidence="2 3">DB165</strain>
    </source>
</reference>
<keyword evidence="1" id="KW-0812">Transmembrane</keyword>
<dbReference type="EMBL" id="QYRT01000035">
    <property type="protein sequence ID" value="TIH33462.1"/>
    <property type="molecule type" value="Genomic_DNA"/>
</dbReference>
<keyword evidence="1" id="KW-1133">Transmembrane helix</keyword>
<comment type="caution">
    <text evidence="2">The sequence shown here is derived from an EMBL/GenBank/DDBJ whole genome shotgun (WGS) entry which is preliminary data.</text>
</comment>
<sequence length="403" mass="40637">MPPILGPFTGTLAGSRAPKSARSHLRLAGHPRKELITVKMKKIVAIGAAVGVAIAGFAFAAPANAEPVSNSYVLVGSDTLQDSVNALTNGTSISGSFVRVTSAGATVGSFDAFGSSSIQTKPNGPYFGRPSGSGAGVNALRASINGTALYSGNAAVPTKTISGQVDIARSSSGPGANANAAGLLLYVPYSRDAVSYAYKGDSAAIGALTTAQLKQVYESNTPVTINGAVVVPRLPQGSSGTRSFFLSAIGVTTLGSTVNDVNNTTPENDASVLGANEIIPFSAASWVAQSNGATGVSTIGTTGVQLGSTNGIAPFTGTGTALVPNSAYYSSTLGRDTYVVVEYKRVNSNDPAYDANLAALIDPTVGQSLTNFGSFATTSGAVKKKFGFLAPVSTTAQRAFATI</sequence>
<keyword evidence="3" id="KW-1185">Reference proteome</keyword>
<organism evidence="2 3">
    <name type="scientific">Subtercola vilae</name>
    <dbReference type="NCBI Taxonomy" id="2056433"/>
    <lineage>
        <taxon>Bacteria</taxon>
        <taxon>Bacillati</taxon>
        <taxon>Actinomycetota</taxon>
        <taxon>Actinomycetes</taxon>
        <taxon>Micrococcales</taxon>
        <taxon>Microbacteriaceae</taxon>
        <taxon>Subtercola</taxon>
    </lineage>
</organism>
<evidence type="ECO:0000256" key="1">
    <source>
        <dbReference type="SAM" id="Phobius"/>
    </source>
</evidence>
<dbReference type="Gene3D" id="3.40.190.10">
    <property type="entry name" value="Periplasmic binding protein-like II"/>
    <property type="match status" value="1"/>
</dbReference>
<feature type="transmembrane region" description="Helical" evidence="1">
    <location>
        <begin position="43"/>
        <end position="61"/>
    </location>
</feature>
<evidence type="ECO:0000313" key="3">
    <source>
        <dbReference type="Proteomes" id="UP000306192"/>
    </source>
</evidence>
<accession>A0A4T2BRC9</accession>
<gene>
    <name evidence="2" type="ORF">D4765_14775</name>
</gene>
<dbReference type="Proteomes" id="UP000306192">
    <property type="component" value="Unassembled WGS sequence"/>
</dbReference>
<name>A0A4T2BRC9_9MICO</name>
<keyword evidence="1" id="KW-0472">Membrane</keyword>
<evidence type="ECO:0000313" key="2">
    <source>
        <dbReference type="EMBL" id="TIH33462.1"/>
    </source>
</evidence>
<dbReference type="RefSeq" id="WP_136643067.1">
    <property type="nucleotide sequence ID" value="NZ_QYRT01000035.1"/>
</dbReference>
<evidence type="ECO:0008006" key="4">
    <source>
        <dbReference type="Google" id="ProtNLM"/>
    </source>
</evidence>
<proteinExistence type="predicted"/>
<protein>
    <recommendedName>
        <fullName evidence="4">PBP domain-containing protein</fullName>
    </recommendedName>
</protein>
<dbReference type="AlphaFoldDB" id="A0A4T2BRC9"/>
<dbReference type="OrthoDB" id="3636760at2"/>